<reference evidence="1 2" key="1">
    <citation type="submission" date="2015-10" db="EMBL/GenBank/DDBJ databases">
        <title>The cercosporin biosynthetic gene cluster was horizontally transferred to several fungal lineages and shown to be expanded in Cercospora beticola based on microsynteny with recipient genomes.</title>
        <authorList>
            <person name="De Jonge R."/>
            <person name="Ebert M.K."/>
            <person name="Suttle J.C."/>
            <person name="Jurick Ii W.M."/>
            <person name="Secor G.A."/>
            <person name="Thomma B.P."/>
            <person name="Van De Peer Y."/>
            <person name="Bolton M.D."/>
        </authorList>
    </citation>
    <scope>NUCLEOTIDE SEQUENCE [LARGE SCALE GENOMIC DNA]</scope>
    <source>
        <strain evidence="1 2">09-40</strain>
    </source>
</reference>
<protein>
    <submittedName>
        <fullName evidence="1">Uncharacterized protein</fullName>
    </submittedName>
</protein>
<dbReference type="AlphaFoldDB" id="A0A2G5H946"/>
<evidence type="ECO:0000313" key="1">
    <source>
        <dbReference type="EMBL" id="PIA88752.1"/>
    </source>
</evidence>
<name>A0A2G5H946_CERBT</name>
<proteinExistence type="predicted"/>
<dbReference type="Proteomes" id="UP000230605">
    <property type="component" value="Chromosome 5"/>
</dbReference>
<organism evidence="1 2">
    <name type="scientific">Cercospora beticola</name>
    <name type="common">Sugarbeet leaf spot fungus</name>
    <dbReference type="NCBI Taxonomy" id="122368"/>
    <lineage>
        <taxon>Eukaryota</taxon>
        <taxon>Fungi</taxon>
        <taxon>Dikarya</taxon>
        <taxon>Ascomycota</taxon>
        <taxon>Pezizomycotina</taxon>
        <taxon>Dothideomycetes</taxon>
        <taxon>Dothideomycetidae</taxon>
        <taxon>Mycosphaerellales</taxon>
        <taxon>Mycosphaerellaceae</taxon>
        <taxon>Cercospora</taxon>
    </lineage>
</organism>
<sequence>MDVAPPPQTATRKICISILPAASTPRCRNSNLAIELRPQRAPIASLGHVLTEQRKLSRFASSAESTRTRPIGISPSCCESPGLASATAPIQDDMRLDAVATTGMPVMRNALSHLDYNLAHELDIRAMQSNPPISLHIRQIATSRKSFFRLPPLIDTSQQPILQICLRAWAAPRCSAARAAHGVAIAQDSLDEEEDEQDEQAQ</sequence>
<evidence type="ECO:0000313" key="2">
    <source>
        <dbReference type="Proteomes" id="UP000230605"/>
    </source>
</evidence>
<comment type="caution">
    <text evidence="1">The sequence shown here is derived from an EMBL/GenBank/DDBJ whole genome shotgun (WGS) entry which is preliminary data.</text>
</comment>
<accession>A0A2G5H946</accession>
<gene>
    <name evidence="1" type="ORF">CB0940_07949</name>
</gene>
<dbReference type="EMBL" id="LKMD01000108">
    <property type="protein sequence ID" value="PIA88752.1"/>
    <property type="molecule type" value="Genomic_DNA"/>
</dbReference>